<name>A0A3D8WTP9_PRIMG</name>
<protein>
    <submittedName>
        <fullName evidence="1">Uncharacterized protein</fullName>
    </submittedName>
</protein>
<organism evidence="1 2">
    <name type="scientific">Priestia megaterium</name>
    <name type="common">Bacillus megaterium</name>
    <dbReference type="NCBI Taxonomy" id="1404"/>
    <lineage>
        <taxon>Bacteria</taxon>
        <taxon>Bacillati</taxon>
        <taxon>Bacillota</taxon>
        <taxon>Bacilli</taxon>
        <taxon>Bacillales</taxon>
        <taxon>Bacillaceae</taxon>
        <taxon>Priestia</taxon>
    </lineage>
</organism>
<dbReference type="EMBL" id="PQWM01000075">
    <property type="protein sequence ID" value="RDZ05685.1"/>
    <property type="molecule type" value="Genomic_DNA"/>
</dbReference>
<evidence type="ECO:0000313" key="2">
    <source>
        <dbReference type="Proteomes" id="UP000256519"/>
    </source>
</evidence>
<sequence>MSKDLVKELLDKGFKVVDLTCVGTIDIISAKELSLEEISTDAIVSMLSLDENSIKFSFDEELPYFEASTKPLAGYINSESELPIMEDAIIDYKVYVKEAILQSK</sequence>
<proteinExistence type="predicted"/>
<gene>
    <name evidence="1" type="ORF">C3744_29380</name>
</gene>
<accession>A0A3D8WTP9</accession>
<dbReference type="AlphaFoldDB" id="A0A3D8WTP9"/>
<dbReference type="RefSeq" id="WP_116079062.1">
    <property type="nucleotide sequence ID" value="NZ_CP187632.1"/>
</dbReference>
<evidence type="ECO:0000313" key="1">
    <source>
        <dbReference type="EMBL" id="RDZ05685.1"/>
    </source>
</evidence>
<dbReference type="Proteomes" id="UP000256519">
    <property type="component" value="Unassembled WGS sequence"/>
</dbReference>
<comment type="caution">
    <text evidence="1">The sequence shown here is derived from an EMBL/GenBank/DDBJ whole genome shotgun (WGS) entry which is preliminary data.</text>
</comment>
<reference evidence="1 2" key="1">
    <citation type="journal article" date="2018" name="Appl. Environ. Microbiol.">
        <title>Antimicrobial susceptibility testing and tentative epidemiological cut-off values of five Bacillus species relevant for use as animal feed additives or for plant protection.</title>
        <authorList>
            <person name="Agerso Y."/>
            <person name="Stuer-Lauridsen B."/>
            <person name="Bjerre K."/>
            <person name="Jensen M.G."/>
            <person name="Johansen E."/>
            <person name="Bennedsen M."/>
            <person name="Brockmann E."/>
            <person name="Nielsen B."/>
        </authorList>
    </citation>
    <scope>NUCLEOTIDE SEQUENCE [LARGE SCALE GENOMIC DNA]</scope>
    <source>
        <strain evidence="1 2">CHCC20162</strain>
    </source>
</reference>